<dbReference type="AlphaFoldDB" id="A0A857DMB0"/>
<reference evidence="4 5" key="1">
    <citation type="submission" date="2019-12" db="EMBL/GenBank/DDBJ databases">
        <title>Sequence classification of anaerobic respiratory reductive dehalogenases: First we see many, then we see few.</title>
        <authorList>
            <person name="Molenda O."/>
            <person name="Puentes Jacome L.A."/>
            <person name="Cao X."/>
            <person name="Nesbo C.L."/>
            <person name="Tang S."/>
            <person name="Morson N."/>
            <person name="Patron J."/>
            <person name="Lomheim L."/>
            <person name="Wishart D.S."/>
            <person name="Edwards E.A."/>
        </authorList>
    </citation>
    <scope>NUCLEOTIDE SEQUENCE [LARGE SCALE GENOMIC DNA]</scope>
    <source>
        <strain evidence="4 5">12DCA</strain>
    </source>
</reference>
<dbReference type="SUPFAM" id="SSF117457">
    <property type="entry name" value="FumA C-terminal domain-like"/>
    <property type="match status" value="1"/>
</dbReference>
<dbReference type="EMBL" id="CP046996">
    <property type="protein sequence ID" value="QHA01515.1"/>
    <property type="molecule type" value="Genomic_DNA"/>
</dbReference>
<feature type="domain" description="Fe-S hydro-lyase tartrate dehydratase beta-type catalytic" evidence="3">
    <location>
        <begin position="15"/>
        <end position="182"/>
    </location>
</feature>
<protein>
    <submittedName>
        <fullName evidence="4">Fe-S-containing hydro-lyase</fullName>
    </submittedName>
</protein>
<sequence length="191" mass="19976">MSNNKTVETRKISAPLDDTTAASLRCGEKVLISGVVYTGRDAAHKKMAEALARGEGLPFDIKGQVIYFVGPAPAPPGKVIGSAGPTTSGRMDAYSPGLLAKGLKGMVGKGLRSPEVIQAIRENGAVYFGAIGGAGALLASCIKEAEVIAYPELGTEAVRRLVIEDFPAIVLIDSLGQNLYETGRKEYQILG</sequence>
<dbReference type="NCBIfam" id="TIGR00723">
    <property type="entry name" value="ttdB_fumA_fumB"/>
    <property type="match status" value="1"/>
</dbReference>
<dbReference type="RefSeq" id="WP_158208538.1">
    <property type="nucleotide sequence ID" value="NZ_CP046996.1"/>
</dbReference>
<evidence type="ECO:0000256" key="1">
    <source>
        <dbReference type="ARBA" id="ARBA00008876"/>
    </source>
</evidence>
<dbReference type="NCBIfam" id="NF005310">
    <property type="entry name" value="PRK06842.1"/>
    <property type="match status" value="1"/>
</dbReference>
<comment type="similarity">
    <text evidence="1">Belongs to the class-I fumarase family.</text>
</comment>
<dbReference type="Proteomes" id="UP000430508">
    <property type="component" value="Chromosome"/>
</dbReference>
<dbReference type="Pfam" id="PF05683">
    <property type="entry name" value="Fumerase_C"/>
    <property type="match status" value="1"/>
</dbReference>
<evidence type="ECO:0000256" key="2">
    <source>
        <dbReference type="ARBA" id="ARBA00023239"/>
    </source>
</evidence>
<keyword evidence="2 4" id="KW-0456">Lyase</keyword>
<dbReference type="Gene3D" id="3.20.130.10">
    <property type="entry name" value="Fe-S hydro-lyase, tartrate dehydratase beta-type, catalytic domain"/>
    <property type="match status" value="1"/>
</dbReference>
<name>A0A857DMB0_9FIRM</name>
<evidence type="ECO:0000313" key="5">
    <source>
        <dbReference type="Proteomes" id="UP000430508"/>
    </source>
</evidence>
<evidence type="ECO:0000313" key="4">
    <source>
        <dbReference type="EMBL" id="QHA01515.1"/>
    </source>
</evidence>
<dbReference type="GO" id="GO:0016836">
    <property type="term" value="F:hydro-lyase activity"/>
    <property type="evidence" value="ECO:0007669"/>
    <property type="project" value="InterPro"/>
</dbReference>
<dbReference type="InterPro" id="IPR036660">
    <property type="entry name" value="Fe-S_hydroAse_TtdB_cat_sf"/>
</dbReference>
<proteinExistence type="inferred from homology"/>
<accession>A0A857DMB0</accession>
<dbReference type="PANTHER" id="PTHR43351:SF2">
    <property type="entry name" value="L(+)-TARTRATE DEHYDRATASE SUBUNIT BETA-RELATED"/>
    <property type="match status" value="1"/>
</dbReference>
<dbReference type="PANTHER" id="PTHR43351">
    <property type="entry name" value="L(+)-TARTRATE DEHYDRATASE SUBUNIT BETA"/>
    <property type="match status" value="1"/>
</dbReference>
<dbReference type="InterPro" id="IPR004647">
    <property type="entry name" value="Fe-S_hydro-lyase_TtdB-typ_cat"/>
</dbReference>
<evidence type="ECO:0000259" key="3">
    <source>
        <dbReference type="Pfam" id="PF05683"/>
    </source>
</evidence>
<gene>
    <name evidence="4" type="ORF">GQ588_13140</name>
</gene>
<organism evidence="4 5">
    <name type="scientific">Dehalobacter restrictus</name>
    <dbReference type="NCBI Taxonomy" id="55583"/>
    <lineage>
        <taxon>Bacteria</taxon>
        <taxon>Bacillati</taxon>
        <taxon>Bacillota</taxon>
        <taxon>Clostridia</taxon>
        <taxon>Eubacteriales</taxon>
        <taxon>Desulfitobacteriaceae</taxon>
        <taxon>Dehalobacter</taxon>
    </lineage>
</organism>